<keyword evidence="2" id="KW-1185">Reference proteome</keyword>
<gene>
    <name evidence="1" type="ORF">ENE74_17110</name>
</gene>
<dbReference type="AlphaFoldDB" id="A0A437J3C6"/>
<name>A0A437J3C6_9SPHN</name>
<comment type="caution">
    <text evidence="1">The sequence shown here is derived from an EMBL/GenBank/DDBJ whole genome shotgun (WGS) entry which is preliminary data.</text>
</comment>
<accession>A0A437J3C6</accession>
<dbReference type="EMBL" id="RZUL01000014">
    <property type="protein sequence ID" value="RVT38759.1"/>
    <property type="molecule type" value="Genomic_DNA"/>
</dbReference>
<reference evidence="1 2" key="1">
    <citation type="submission" date="2019-01" db="EMBL/GenBank/DDBJ databases">
        <authorList>
            <person name="Chen W.-M."/>
        </authorList>
    </citation>
    <scope>NUCLEOTIDE SEQUENCE [LARGE SCALE GENOMIC DNA]</scope>
    <source>
        <strain evidence="1 2">TLA-22</strain>
    </source>
</reference>
<proteinExistence type="predicted"/>
<sequence>MELLERIEAYLAQTRTSPSTFGRVAVGDPRFVKDLREGRQLRSTTEARVKAFLARSVDPEYSG</sequence>
<protein>
    <recommendedName>
        <fullName evidence="3">XRE family transcriptional regulator</fullName>
    </recommendedName>
</protein>
<evidence type="ECO:0000313" key="1">
    <source>
        <dbReference type="EMBL" id="RVT38759.1"/>
    </source>
</evidence>
<evidence type="ECO:0000313" key="2">
    <source>
        <dbReference type="Proteomes" id="UP000282977"/>
    </source>
</evidence>
<dbReference type="Proteomes" id="UP000282977">
    <property type="component" value="Unassembled WGS sequence"/>
</dbReference>
<evidence type="ECO:0008006" key="3">
    <source>
        <dbReference type="Google" id="ProtNLM"/>
    </source>
</evidence>
<dbReference type="OrthoDB" id="7376075at2"/>
<organism evidence="1 2">
    <name type="scientific">Sphingobium algorifonticola</name>
    <dbReference type="NCBI Taxonomy" id="2008318"/>
    <lineage>
        <taxon>Bacteria</taxon>
        <taxon>Pseudomonadati</taxon>
        <taxon>Pseudomonadota</taxon>
        <taxon>Alphaproteobacteria</taxon>
        <taxon>Sphingomonadales</taxon>
        <taxon>Sphingomonadaceae</taxon>
        <taxon>Sphingobium</taxon>
    </lineage>
</organism>